<feature type="chain" id="PRO_5020792290" evidence="1">
    <location>
        <begin position="19"/>
        <end position="92"/>
    </location>
</feature>
<feature type="signal peptide" evidence="1">
    <location>
        <begin position="1"/>
        <end position="18"/>
    </location>
</feature>
<dbReference type="AlphaFoldDB" id="A0A4U5MTW7"/>
<dbReference type="Proteomes" id="UP000298663">
    <property type="component" value="Unassembled WGS sequence"/>
</dbReference>
<gene>
    <name evidence="2" type="ORF">L596_020562</name>
</gene>
<evidence type="ECO:0000313" key="2">
    <source>
        <dbReference type="EMBL" id="TKR73227.1"/>
    </source>
</evidence>
<reference evidence="2 3" key="2">
    <citation type="journal article" date="2019" name="G3 (Bethesda)">
        <title>Hybrid Assembly of the Genome of the Entomopathogenic Nematode Steinernema carpocapsae Identifies the X-Chromosome.</title>
        <authorList>
            <person name="Serra L."/>
            <person name="Macchietto M."/>
            <person name="Macias-Munoz A."/>
            <person name="McGill C.J."/>
            <person name="Rodriguez I.M."/>
            <person name="Rodriguez B."/>
            <person name="Murad R."/>
            <person name="Mortazavi A."/>
        </authorList>
    </citation>
    <scope>NUCLEOTIDE SEQUENCE [LARGE SCALE GENOMIC DNA]</scope>
    <source>
        <strain evidence="2 3">ALL</strain>
    </source>
</reference>
<comment type="caution">
    <text evidence="2">The sequence shown here is derived from an EMBL/GenBank/DDBJ whole genome shotgun (WGS) entry which is preliminary data.</text>
</comment>
<proteinExistence type="predicted"/>
<organism evidence="2 3">
    <name type="scientific">Steinernema carpocapsae</name>
    <name type="common">Entomopathogenic nematode</name>
    <dbReference type="NCBI Taxonomy" id="34508"/>
    <lineage>
        <taxon>Eukaryota</taxon>
        <taxon>Metazoa</taxon>
        <taxon>Ecdysozoa</taxon>
        <taxon>Nematoda</taxon>
        <taxon>Chromadorea</taxon>
        <taxon>Rhabditida</taxon>
        <taxon>Tylenchina</taxon>
        <taxon>Panagrolaimomorpha</taxon>
        <taxon>Strongyloidoidea</taxon>
        <taxon>Steinernematidae</taxon>
        <taxon>Steinernema</taxon>
    </lineage>
</organism>
<protein>
    <submittedName>
        <fullName evidence="2">Uncharacterized protein</fullName>
    </submittedName>
</protein>
<evidence type="ECO:0000313" key="3">
    <source>
        <dbReference type="Proteomes" id="UP000298663"/>
    </source>
</evidence>
<dbReference type="EMBL" id="AZBU02000006">
    <property type="protein sequence ID" value="TKR73227.1"/>
    <property type="molecule type" value="Genomic_DNA"/>
</dbReference>
<sequence>MKFYLTLLVFIVFTTCFASCLPHYNYLRQMSVAGKATSRRIRLFRTLVRACSKVNPKHAPTKAGYESSIELEGDSLQLRYPQKFNVIGFGRR</sequence>
<keyword evidence="3" id="KW-1185">Reference proteome</keyword>
<evidence type="ECO:0000256" key="1">
    <source>
        <dbReference type="SAM" id="SignalP"/>
    </source>
</evidence>
<accession>A0A4U5MTW7</accession>
<name>A0A4U5MTW7_STECR</name>
<reference evidence="2 3" key="1">
    <citation type="journal article" date="2015" name="Genome Biol.">
        <title>Comparative genomics of Steinernema reveals deeply conserved gene regulatory networks.</title>
        <authorList>
            <person name="Dillman A.R."/>
            <person name="Macchietto M."/>
            <person name="Porter C.F."/>
            <person name="Rogers A."/>
            <person name="Williams B."/>
            <person name="Antoshechkin I."/>
            <person name="Lee M.M."/>
            <person name="Goodwin Z."/>
            <person name="Lu X."/>
            <person name="Lewis E.E."/>
            <person name="Goodrich-Blair H."/>
            <person name="Stock S.P."/>
            <person name="Adams B.J."/>
            <person name="Sternberg P.W."/>
            <person name="Mortazavi A."/>
        </authorList>
    </citation>
    <scope>NUCLEOTIDE SEQUENCE [LARGE SCALE GENOMIC DNA]</scope>
    <source>
        <strain evidence="2 3">ALL</strain>
    </source>
</reference>
<keyword evidence="1" id="KW-0732">Signal</keyword>